<dbReference type="Proteomes" id="UP001652660">
    <property type="component" value="Chromosome 1c"/>
</dbReference>
<dbReference type="SUPFAM" id="SSF52540">
    <property type="entry name" value="P-loop containing nucleoside triphosphate hydrolases"/>
    <property type="match status" value="1"/>
</dbReference>
<keyword evidence="1" id="KW-0547">Nucleotide-binding</keyword>
<dbReference type="GO" id="GO:0005524">
    <property type="term" value="F:ATP binding"/>
    <property type="evidence" value="ECO:0007669"/>
    <property type="project" value="UniProtKB-KW"/>
</dbReference>
<reference evidence="4" key="2">
    <citation type="submission" date="2025-08" db="UniProtKB">
        <authorList>
            <consortium name="RefSeq"/>
        </authorList>
    </citation>
    <scope>IDENTIFICATION</scope>
    <source>
        <tissue evidence="4">Leaves</tissue>
    </source>
</reference>
<organism evidence="3 4">
    <name type="scientific">Coffea arabica</name>
    <name type="common">Arabian coffee</name>
    <dbReference type="NCBI Taxonomy" id="13443"/>
    <lineage>
        <taxon>Eukaryota</taxon>
        <taxon>Viridiplantae</taxon>
        <taxon>Streptophyta</taxon>
        <taxon>Embryophyta</taxon>
        <taxon>Tracheophyta</taxon>
        <taxon>Spermatophyta</taxon>
        <taxon>Magnoliopsida</taxon>
        <taxon>eudicotyledons</taxon>
        <taxon>Gunneridae</taxon>
        <taxon>Pentapetalae</taxon>
        <taxon>asterids</taxon>
        <taxon>lamiids</taxon>
        <taxon>Gentianales</taxon>
        <taxon>Rubiaceae</taxon>
        <taxon>Ixoroideae</taxon>
        <taxon>Gardenieae complex</taxon>
        <taxon>Bertiereae - Coffeeae clade</taxon>
        <taxon>Coffeeae</taxon>
        <taxon>Coffea</taxon>
    </lineage>
</organism>
<feature type="domain" description="DNA helicase Pif1-like DEAD-box helicase" evidence="2">
    <location>
        <begin position="46"/>
        <end position="209"/>
    </location>
</feature>
<dbReference type="Gene3D" id="3.40.50.300">
    <property type="entry name" value="P-loop containing nucleotide triphosphate hydrolases"/>
    <property type="match status" value="1"/>
</dbReference>
<evidence type="ECO:0000313" key="4">
    <source>
        <dbReference type="RefSeq" id="XP_027126099.1"/>
    </source>
</evidence>
<name>A0A6P6XFS2_COFAR</name>
<sequence length="213" mass="23913">MSKDINSYDLVPRILRFNEAVRETRGTISETEFIVSDEDVVSINRLNMKQKLAIDIITAYVYNNLKGSFFLDEPGGMGKRFLYKALLADIRSKGFIALATTSSGVAASILPGGRTAHSRFKIPINMDISNMCTVSKQSVLTRLLQQAKLIIWDETPMKHRIGIKEVDKLLRELMDTDDLFGGKVIVFRGDFRQVLSIVTKGSKPDFIQYSTKG</sequence>
<dbReference type="Pfam" id="PF05970">
    <property type="entry name" value="PIF1"/>
    <property type="match status" value="1"/>
</dbReference>
<comment type="catalytic activity">
    <reaction evidence="1">
        <text>ATP + H2O = ADP + phosphate + H(+)</text>
        <dbReference type="Rhea" id="RHEA:13065"/>
        <dbReference type="ChEBI" id="CHEBI:15377"/>
        <dbReference type="ChEBI" id="CHEBI:15378"/>
        <dbReference type="ChEBI" id="CHEBI:30616"/>
        <dbReference type="ChEBI" id="CHEBI:43474"/>
        <dbReference type="ChEBI" id="CHEBI:456216"/>
        <dbReference type="EC" id="5.6.2.3"/>
    </reaction>
</comment>
<gene>
    <name evidence="4" type="primary">LOC113742458</name>
</gene>
<evidence type="ECO:0000256" key="1">
    <source>
        <dbReference type="RuleBase" id="RU363044"/>
    </source>
</evidence>
<dbReference type="GO" id="GO:0043139">
    <property type="term" value="F:5'-3' DNA helicase activity"/>
    <property type="evidence" value="ECO:0007669"/>
    <property type="project" value="UniProtKB-EC"/>
</dbReference>
<keyword evidence="1" id="KW-0227">DNA damage</keyword>
<evidence type="ECO:0000259" key="2">
    <source>
        <dbReference type="Pfam" id="PF05970"/>
    </source>
</evidence>
<dbReference type="InterPro" id="IPR027417">
    <property type="entry name" value="P-loop_NTPase"/>
</dbReference>
<keyword evidence="1" id="KW-0067">ATP-binding</keyword>
<keyword evidence="3" id="KW-1185">Reference proteome</keyword>
<reference evidence="3" key="1">
    <citation type="journal article" date="2025" name="Foods">
        <title>Unveiling the Microbial Signatures of Arabica Coffee Cherries: Insights into Ripeness Specific Diversity, Functional Traits, and Implications for Quality and Safety.</title>
        <authorList>
            <consortium name="RefSeq"/>
            <person name="Tenea G.N."/>
            <person name="Cifuentes V."/>
            <person name="Reyes P."/>
            <person name="Cevallos-Vallejos M."/>
        </authorList>
    </citation>
    <scope>NUCLEOTIDE SEQUENCE [LARGE SCALE GENOMIC DNA]</scope>
</reference>
<keyword evidence="1" id="KW-0378">Hydrolase</keyword>
<dbReference type="GO" id="GO:0000723">
    <property type="term" value="P:telomere maintenance"/>
    <property type="evidence" value="ECO:0007669"/>
    <property type="project" value="InterPro"/>
</dbReference>
<dbReference type="PANTHER" id="PTHR10492">
    <property type="match status" value="1"/>
</dbReference>
<dbReference type="GeneID" id="113742458"/>
<dbReference type="OrthoDB" id="1918649at2759"/>
<dbReference type="RefSeq" id="XP_027126099.1">
    <property type="nucleotide sequence ID" value="XM_027270298.1"/>
</dbReference>
<dbReference type="GO" id="GO:0006310">
    <property type="term" value="P:DNA recombination"/>
    <property type="evidence" value="ECO:0007669"/>
    <property type="project" value="UniProtKB-KW"/>
</dbReference>
<dbReference type="EC" id="5.6.2.3" evidence="1"/>
<keyword evidence="1" id="KW-0233">DNA recombination</keyword>
<evidence type="ECO:0000313" key="3">
    <source>
        <dbReference type="Proteomes" id="UP001652660"/>
    </source>
</evidence>
<protein>
    <recommendedName>
        <fullName evidence="1">ATP-dependent DNA helicase</fullName>
        <ecNumber evidence="1">5.6.2.3</ecNumber>
    </recommendedName>
</protein>
<dbReference type="InterPro" id="IPR010285">
    <property type="entry name" value="DNA_helicase_pif1-like_DEAD"/>
</dbReference>
<dbReference type="GO" id="GO:0016787">
    <property type="term" value="F:hydrolase activity"/>
    <property type="evidence" value="ECO:0007669"/>
    <property type="project" value="UniProtKB-KW"/>
</dbReference>
<comment type="similarity">
    <text evidence="1">Belongs to the helicase family.</text>
</comment>
<keyword evidence="1" id="KW-0234">DNA repair</keyword>
<dbReference type="PANTHER" id="PTHR10492:SF100">
    <property type="entry name" value="ATP-DEPENDENT DNA HELICASE"/>
    <property type="match status" value="1"/>
</dbReference>
<dbReference type="GO" id="GO:0006281">
    <property type="term" value="P:DNA repair"/>
    <property type="evidence" value="ECO:0007669"/>
    <property type="project" value="UniProtKB-KW"/>
</dbReference>
<keyword evidence="1" id="KW-0347">Helicase</keyword>
<accession>A0A6P6XFS2</accession>
<comment type="cofactor">
    <cofactor evidence="1">
        <name>Mg(2+)</name>
        <dbReference type="ChEBI" id="CHEBI:18420"/>
    </cofactor>
</comment>
<proteinExistence type="inferred from homology"/>
<dbReference type="AlphaFoldDB" id="A0A6P6XFS2"/>